<evidence type="ECO:0000313" key="1">
    <source>
        <dbReference type="EMBL" id="KAK3608297.1"/>
    </source>
</evidence>
<evidence type="ECO:0000313" key="2">
    <source>
        <dbReference type="Proteomes" id="UP001195483"/>
    </source>
</evidence>
<comment type="caution">
    <text evidence="1">The sequence shown here is derived from an EMBL/GenBank/DDBJ whole genome shotgun (WGS) entry which is preliminary data.</text>
</comment>
<reference evidence="1" key="1">
    <citation type="journal article" date="2021" name="Genome Biol. Evol.">
        <title>A High-Quality Reference Genome for a Parasitic Bivalve with Doubly Uniparental Inheritance (Bivalvia: Unionida).</title>
        <authorList>
            <person name="Smith C.H."/>
        </authorList>
    </citation>
    <scope>NUCLEOTIDE SEQUENCE</scope>
    <source>
        <strain evidence="1">CHS0354</strain>
    </source>
</reference>
<dbReference type="AlphaFoldDB" id="A0AAE0WCA7"/>
<dbReference type="EMBL" id="JAEAOA010001832">
    <property type="protein sequence ID" value="KAK3608297.1"/>
    <property type="molecule type" value="Genomic_DNA"/>
</dbReference>
<sequence>MVKAICDADLPSVSCFAHTLQLALHDAILTQPSVADLITLMKDCGTFSTSFKCYLEPSCHSITTWSAKPLVASGCIDQMEFDLPDAGSFDRAKKSCVNQVQAKTDIIIATLLFQPSSSTATVQLFEVFPAADEQLPTKNQIKDNFWTSWDQLQPVEPQNDMSVTIETEVNNYLAEPRIPRDTDPLD</sequence>
<proteinExistence type="predicted"/>
<organism evidence="1 2">
    <name type="scientific">Potamilus streckersoni</name>
    <dbReference type="NCBI Taxonomy" id="2493646"/>
    <lineage>
        <taxon>Eukaryota</taxon>
        <taxon>Metazoa</taxon>
        <taxon>Spiralia</taxon>
        <taxon>Lophotrochozoa</taxon>
        <taxon>Mollusca</taxon>
        <taxon>Bivalvia</taxon>
        <taxon>Autobranchia</taxon>
        <taxon>Heteroconchia</taxon>
        <taxon>Palaeoheterodonta</taxon>
        <taxon>Unionida</taxon>
        <taxon>Unionoidea</taxon>
        <taxon>Unionidae</taxon>
        <taxon>Ambleminae</taxon>
        <taxon>Lampsilini</taxon>
        <taxon>Potamilus</taxon>
    </lineage>
</organism>
<gene>
    <name evidence="1" type="ORF">CHS0354_030747</name>
</gene>
<protein>
    <submittedName>
        <fullName evidence="1">Uncharacterized protein</fullName>
    </submittedName>
</protein>
<reference evidence="1" key="2">
    <citation type="journal article" date="2021" name="Genome Biol. Evol.">
        <title>Developing a high-quality reference genome for a parasitic bivalve with doubly uniparental inheritance (Bivalvia: Unionida).</title>
        <authorList>
            <person name="Smith C.H."/>
        </authorList>
    </citation>
    <scope>NUCLEOTIDE SEQUENCE</scope>
    <source>
        <strain evidence="1">CHS0354</strain>
        <tissue evidence="1">Mantle</tissue>
    </source>
</reference>
<name>A0AAE0WCA7_9BIVA</name>
<keyword evidence="2" id="KW-1185">Reference proteome</keyword>
<reference evidence="1" key="3">
    <citation type="submission" date="2023-05" db="EMBL/GenBank/DDBJ databases">
        <authorList>
            <person name="Smith C.H."/>
        </authorList>
    </citation>
    <scope>NUCLEOTIDE SEQUENCE</scope>
    <source>
        <strain evidence="1">CHS0354</strain>
        <tissue evidence="1">Mantle</tissue>
    </source>
</reference>
<dbReference type="Proteomes" id="UP001195483">
    <property type="component" value="Unassembled WGS sequence"/>
</dbReference>
<accession>A0AAE0WCA7</accession>